<feature type="region of interest" description="Disordered" evidence="1">
    <location>
        <begin position="36"/>
        <end position="59"/>
    </location>
</feature>
<feature type="chain" id="PRO_5014888968" evidence="2">
    <location>
        <begin position="18"/>
        <end position="156"/>
    </location>
</feature>
<sequence length="156" mass="17094">MFDWICILIAFRARCVTIPTTLSPIISPPVKTKFSVTRRRPLSTSSSSSAAAAAPAPPVINQWRKSDGAGLMAASDRCYATAHSPQPPRCFDEVKEWKAMVTPRLSHRNDDFRSNRARTGSIKSPHVVGPVPSRPSATQPNFSPLLENTKLLVLDL</sequence>
<keyword evidence="2" id="KW-0732">Signal</keyword>
<evidence type="ECO:0000256" key="2">
    <source>
        <dbReference type="SAM" id="SignalP"/>
    </source>
</evidence>
<organism evidence="3">
    <name type="scientific">Anopheles darlingi</name>
    <name type="common">Mosquito</name>
    <dbReference type="NCBI Taxonomy" id="43151"/>
    <lineage>
        <taxon>Eukaryota</taxon>
        <taxon>Metazoa</taxon>
        <taxon>Ecdysozoa</taxon>
        <taxon>Arthropoda</taxon>
        <taxon>Hexapoda</taxon>
        <taxon>Insecta</taxon>
        <taxon>Pterygota</taxon>
        <taxon>Neoptera</taxon>
        <taxon>Endopterygota</taxon>
        <taxon>Diptera</taxon>
        <taxon>Nematocera</taxon>
        <taxon>Culicoidea</taxon>
        <taxon>Culicidae</taxon>
        <taxon>Anophelinae</taxon>
        <taxon>Anopheles</taxon>
    </lineage>
</organism>
<feature type="compositionally biased region" description="Low complexity" evidence="1">
    <location>
        <begin position="43"/>
        <end position="54"/>
    </location>
</feature>
<dbReference type="EMBL" id="GGFL01006869">
    <property type="protein sequence ID" value="MBW71047.1"/>
    <property type="molecule type" value="Transcribed_RNA"/>
</dbReference>
<evidence type="ECO:0000256" key="1">
    <source>
        <dbReference type="SAM" id="MobiDB-lite"/>
    </source>
</evidence>
<name>A0A2M4D0H1_ANODA</name>
<evidence type="ECO:0000313" key="3">
    <source>
        <dbReference type="EMBL" id="MBW71047.1"/>
    </source>
</evidence>
<feature type="region of interest" description="Disordered" evidence="1">
    <location>
        <begin position="109"/>
        <end position="142"/>
    </location>
</feature>
<dbReference type="AlphaFoldDB" id="A0A2M4D0H1"/>
<accession>A0A2M4D0H1</accession>
<protein>
    <submittedName>
        <fullName evidence="3">Putative secreted protein</fullName>
    </submittedName>
</protein>
<feature type="signal peptide" evidence="2">
    <location>
        <begin position="1"/>
        <end position="17"/>
    </location>
</feature>
<proteinExistence type="predicted"/>
<reference evidence="3" key="1">
    <citation type="submission" date="2018-01" db="EMBL/GenBank/DDBJ databases">
        <title>An insight into the sialome of Amazonian anophelines.</title>
        <authorList>
            <person name="Ribeiro J.M."/>
            <person name="Scarpassa V."/>
            <person name="Calvo E."/>
        </authorList>
    </citation>
    <scope>NUCLEOTIDE SEQUENCE</scope>
</reference>